<dbReference type="EMBL" id="GEDG01034052">
    <property type="protein sequence ID" value="JAP09930.1"/>
    <property type="molecule type" value="Transcribed_RNA"/>
</dbReference>
<dbReference type="AlphaFoldDB" id="A0A0V0GPX2"/>
<sequence length="65" mass="7479">MAEISIARRVIKCIHLFDEFLDELSSFDLCITQKQTKFSGSIVAMENERRTKNHNGPIPPIVLIY</sequence>
<accession>A0A0V0GPX2</accession>
<name>A0A0V0GPX2_SOLCH</name>
<reference evidence="1" key="1">
    <citation type="submission" date="2015-12" db="EMBL/GenBank/DDBJ databases">
        <title>Gene expression during late stages of embryo sac development: a critical building block for successful pollen-pistil interactions.</title>
        <authorList>
            <person name="Liu Y."/>
            <person name="Joly V."/>
            <person name="Sabar M."/>
            <person name="Matton D.P."/>
        </authorList>
    </citation>
    <scope>NUCLEOTIDE SEQUENCE</scope>
</reference>
<protein>
    <submittedName>
        <fullName evidence="1">Putative ovule protein</fullName>
    </submittedName>
</protein>
<evidence type="ECO:0000313" key="1">
    <source>
        <dbReference type="EMBL" id="JAP09930.1"/>
    </source>
</evidence>
<organism evidence="1">
    <name type="scientific">Solanum chacoense</name>
    <name type="common">Chaco potato</name>
    <dbReference type="NCBI Taxonomy" id="4108"/>
    <lineage>
        <taxon>Eukaryota</taxon>
        <taxon>Viridiplantae</taxon>
        <taxon>Streptophyta</taxon>
        <taxon>Embryophyta</taxon>
        <taxon>Tracheophyta</taxon>
        <taxon>Spermatophyta</taxon>
        <taxon>Magnoliopsida</taxon>
        <taxon>eudicotyledons</taxon>
        <taxon>Gunneridae</taxon>
        <taxon>Pentapetalae</taxon>
        <taxon>asterids</taxon>
        <taxon>lamiids</taxon>
        <taxon>Solanales</taxon>
        <taxon>Solanaceae</taxon>
        <taxon>Solanoideae</taxon>
        <taxon>Solaneae</taxon>
        <taxon>Solanum</taxon>
    </lineage>
</organism>
<proteinExistence type="predicted"/>